<dbReference type="InterPro" id="IPR018037">
    <property type="entry name" value="FixH_proteobacterial"/>
</dbReference>
<dbReference type="Proteomes" id="UP000264719">
    <property type="component" value="Unassembled WGS sequence"/>
</dbReference>
<dbReference type="RefSeq" id="WP_339855704.1">
    <property type="nucleotide sequence ID" value="NZ_CAXAXR010000024.1"/>
</dbReference>
<dbReference type="InterPro" id="IPR008620">
    <property type="entry name" value="FixH"/>
</dbReference>
<sequence>MTDRRLTGRHVLAIFTLGFGTIIAVNLTLAVKAVQTFPGLEVANSYVASQSFDARRAAQDALGWQVTAHYDAGQLLLRVTDRDGTPIAPARYAATIGRSTTRAADHPLVFDATGRAAIDLAPGRWRIDLQSTPGAPPFTRALHLEVAP</sequence>
<evidence type="ECO:0000313" key="2">
    <source>
        <dbReference type="EMBL" id="HAR51293.1"/>
    </source>
</evidence>
<evidence type="ECO:0000313" key="3">
    <source>
        <dbReference type="Proteomes" id="UP000264719"/>
    </source>
</evidence>
<reference evidence="2 3" key="1">
    <citation type="journal article" date="2018" name="Nat. Biotechnol.">
        <title>A standardized bacterial taxonomy based on genome phylogeny substantially revises the tree of life.</title>
        <authorList>
            <person name="Parks D.H."/>
            <person name="Chuvochina M."/>
            <person name="Waite D.W."/>
            <person name="Rinke C."/>
            <person name="Skarshewski A."/>
            <person name="Chaumeil P.A."/>
            <person name="Hugenholtz P."/>
        </authorList>
    </citation>
    <scope>NUCLEOTIDE SEQUENCE [LARGE SCALE GENOMIC DNA]</scope>
    <source>
        <strain evidence="2">UBA9169</strain>
    </source>
</reference>
<name>A0A348W9T1_9RHOB</name>
<protein>
    <submittedName>
        <fullName evidence="2">Nitrogen fixation protein FixH</fullName>
    </submittedName>
</protein>
<keyword evidence="1" id="KW-0472">Membrane</keyword>
<dbReference type="PIRSF" id="PIRSF011386">
    <property type="entry name" value="FixH"/>
    <property type="match status" value="1"/>
</dbReference>
<feature type="transmembrane region" description="Helical" evidence="1">
    <location>
        <begin position="12"/>
        <end position="31"/>
    </location>
</feature>
<proteinExistence type="predicted"/>
<comment type="caution">
    <text evidence="2">The sequence shown here is derived from an EMBL/GenBank/DDBJ whole genome shotgun (WGS) entry which is preliminary data.</text>
</comment>
<dbReference type="EMBL" id="DMVW01000050">
    <property type="protein sequence ID" value="HAR51293.1"/>
    <property type="molecule type" value="Genomic_DNA"/>
</dbReference>
<evidence type="ECO:0000256" key="1">
    <source>
        <dbReference type="SAM" id="Phobius"/>
    </source>
</evidence>
<organism evidence="2 3">
    <name type="scientific">Roseovarius nubinhibens</name>
    <dbReference type="NCBI Taxonomy" id="314263"/>
    <lineage>
        <taxon>Bacteria</taxon>
        <taxon>Pseudomonadati</taxon>
        <taxon>Pseudomonadota</taxon>
        <taxon>Alphaproteobacteria</taxon>
        <taxon>Rhodobacterales</taxon>
        <taxon>Roseobacteraceae</taxon>
        <taxon>Roseovarius</taxon>
    </lineage>
</organism>
<accession>A0A348W9T1</accession>
<gene>
    <name evidence="2" type="ORF">DCS45_05355</name>
</gene>
<keyword evidence="1" id="KW-0812">Transmembrane</keyword>
<dbReference type="Pfam" id="PF05751">
    <property type="entry name" value="FixH"/>
    <property type="match status" value="1"/>
</dbReference>
<keyword evidence="1" id="KW-1133">Transmembrane helix</keyword>
<dbReference type="AlphaFoldDB" id="A0A348W9T1"/>